<proteinExistence type="predicted"/>
<keyword evidence="2" id="KW-1185">Reference proteome</keyword>
<dbReference type="EMBL" id="CM017610">
    <property type="protein sequence ID" value="TYI43635.1"/>
    <property type="molecule type" value="Genomic_DNA"/>
</dbReference>
<evidence type="ECO:0000313" key="2">
    <source>
        <dbReference type="Proteomes" id="UP000322667"/>
    </source>
</evidence>
<sequence>MKRGSKPGKEEEEKQDYYVNMGYAIRTLREEFLDIFYRELIFLYLQMKAIFDRVIMQRNTVAAKFEMKYS</sequence>
<evidence type="ECO:0000313" key="1">
    <source>
        <dbReference type="EMBL" id="TYI43635.1"/>
    </source>
</evidence>
<dbReference type="AlphaFoldDB" id="A0A5D2RV03"/>
<protein>
    <submittedName>
        <fullName evidence="1">Uncharacterized protein</fullName>
    </submittedName>
</protein>
<reference evidence="1 2" key="1">
    <citation type="submission" date="2019-07" db="EMBL/GenBank/DDBJ databases">
        <title>WGS assembly of Gossypium tomentosum.</title>
        <authorList>
            <person name="Chen Z.J."/>
            <person name="Sreedasyam A."/>
            <person name="Ando A."/>
            <person name="Song Q."/>
            <person name="De L."/>
            <person name="Hulse-Kemp A."/>
            <person name="Ding M."/>
            <person name="Ye W."/>
            <person name="Kirkbride R."/>
            <person name="Jenkins J."/>
            <person name="Plott C."/>
            <person name="Lovell J."/>
            <person name="Lin Y.-M."/>
            <person name="Vaughn R."/>
            <person name="Liu B."/>
            <person name="Li W."/>
            <person name="Simpson S."/>
            <person name="Scheffler B."/>
            <person name="Saski C."/>
            <person name="Grover C."/>
            <person name="Hu G."/>
            <person name="Conover J."/>
            <person name="Carlson J."/>
            <person name="Shu S."/>
            <person name="Boston L."/>
            <person name="Williams M."/>
            <person name="Peterson D."/>
            <person name="Mcgee K."/>
            <person name="Jones D."/>
            <person name="Wendel J."/>
            <person name="Stelly D."/>
            <person name="Grimwood J."/>
            <person name="Schmutz J."/>
        </authorList>
    </citation>
    <scope>NUCLEOTIDE SEQUENCE [LARGE SCALE GENOMIC DNA]</scope>
    <source>
        <strain evidence="1">7179.01</strain>
    </source>
</reference>
<accession>A0A5D2RV03</accession>
<dbReference type="Proteomes" id="UP000322667">
    <property type="component" value="Chromosome A01"/>
</dbReference>
<name>A0A5D2RV03_GOSTO</name>
<organism evidence="1 2">
    <name type="scientific">Gossypium tomentosum</name>
    <name type="common">Hawaiian cotton</name>
    <name type="synonym">Gossypium sandvicense</name>
    <dbReference type="NCBI Taxonomy" id="34277"/>
    <lineage>
        <taxon>Eukaryota</taxon>
        <taxon>Viridiplantae</taxon>
        <taxon>Streptophyta</taxon>
        <taxon>Embryophyta</taxon>
        <taxon>Tracheophyta</taxon>
        <taxon>Spermatophyta</taxon>
        <taxon>Magnoliopsida</taxon>
        <taxon>eudicotyledons</taxon>
        <taxon>Gunneridae</taxon>
        <taxon>Pentapetalae</taxon>
        <taxon>rosids</taxon>
        <taxon>malvids</taxon>
        <taxon>Malvales</taxon>
        <taxon>Malvaceae</taxon>
        <taxon>Malvoideae</taxon>
        <taxon>Gossypium</taxon>
    </lineage>
</organism>
<gene>
    <name evidence="1" type="ORF">ES332_A01G183400v1</name>
</gene>